<organism evidence="11 12">
    <name type="scientific">Hoylesella buccalis DNF00853</name>
    <dbReference type="NCBI Taxonomy" id="1401074"/>
    <lineage>
        <taxon>Bacteria</taxon>
        <taxon>Pseudomonadati</taxon>
        <taxon>Bacteroidota</taxon>
        <taxon>Bacteroidia</taxon>
        <taxon>Bacteroidales</taxon>
        <taxon>Prevotellaceae</taxon>
        <taxon>Hoylesella</taxon>
    </lineage>
</organism>
<evidence type="ECO:0000256" key="5">
    <source>
        <dbReference type="ARBA" id="ARBA00022475"/>
    </source>
</evidence>
<keyword evidence="4" id="KW-0813">Transport</keyword>
<dbReference type="GO" id="GO:0005886">
    <property type="term" value="C:plasma membrane"/>
    <property type="evidence" value="ECO:0007669"/>
    <property type="project" value="UniProtKB-SubCell"/>
</dbReference>
<dbReference type="NCBIfam" id="TIGR00797">
    <property type="entry name" value="matE"/>
    <property type="match status" value="1"/>
</dbReference>
<proteinExistence type="inferred from homology"/>
<dbReference type="PANTHER" id="PTHR43823">
    <property type="entry name" value="SPORULATION PROTEIN YKVU"/>
    <property type="match status" value="1"/>
</dbReference>
<feature type="transmembrane region" description="Helical" evidence="10">
    <location>
        <begin position="168"/>
        <end position="191"/>
    </location>
</feature>
<dbReference type="EMBL" id="JRNN01000072">
    <property type="protein sequence ID" value="KGF34314.1"/>
    <property type="molecule type" value="Genomic_DNA"/>
</dbReference>
<dbReference type="PANTHER" id="PTHR43823:SF3">
    <property type="entry name" value="MULTIDRUG EXPORT PROTEIN MEPA"/>
    <property type="match status" value="1"/>
</dbReference>
<dbReference type="InterPro" id="IPR045070">
    <property type="entry name" value="MATE_MepA-like"/>
</dbReference>
<reference evidence="11 12" key="1">
    <citation type="submission" date="2014-07" db="EMBL/GenBank/DDBJ databases">
        <authorList>
            <person name="McCorrison J."/>
            <person name="Sanka R."/>
            <person name="Torralba M."/>
            <person name="Gillis M."/>
            <person name="Haft D.H."/>
            <person name="Methe B."/>
            <person name="Sutton G."/>
            <person name="Nelson K.E."/>
        </authorList>
    </citation>
    <scope>NUCLEOTIDE SEQUENCE [LARGE SCALE GENOMIC DNA]</scope>
    <source>
        <strain evidence="11 12">DNF00853</strain>
    </source>
</reference>
<keyword evidence="5" id="KW-1003">Cell membrane</keyword>
<keyword evidence="9" id="KW-0046">Antibiotic resistance</keyword>
<evidence type="ECO:0000256" key="4">
    <source>
        <dbReference type="ARBA" id="ARBA00022448"/>
    </source>
</evidence>
<dbReference type="InterPro" id="IPR048279">
    <property type="entry name" value="MdtK-like"/>
</dbReference>
<dbReference type="InterPro" id="IPR051327">
    <property type="entry name" value="MATE_MepA_subfamily"/>
</dbReference>
<dbReference type="GO" id="GO:0015297">
    <property type="term" value="F:antiporter activity"/>
    <property type="evidence" value="ECO:0007669"/>
    <property type="project" value="InterPro"/>
</dbReference>
<feature type="transmembrane region" description="Helical" evidence="10">
    <location>
        <begin position="197"/>
        <end position="214"/>
    </location>
</feature>
<evidence type="ECO:0000256" key="10">
    <source>
        <dbReference type="SAM" id="Phobius"/>
    </source>
</evidence>
<name>A0A096BMF1_9BACT</name>
<dbReference type="PIRSF" id="PIRSF006603">
    <property type="entry name" value="DinF"/>
    <property type="match status" value="1"/>
</dbReference>
<evidence type="ECO:0000256" key="3">
    <source>
        <dbReference type="ARBA" id="ARBA00022106"/>
    </source>
</evidence>
<dbReference type="AlphaFoldDB" id="A0A096BMF1"/>
<comment type="caution">
    <text evidence="11">The sequence shown here is derived from an EMBL/GenBank/DDBJ whole genome shotgun (WGS) entry which is preliminary data.</text>
</comment>
<evidence type="ECO:0000256" key="1">
    <source>
        <dbReference type="ARBA" id="ARBA00004651"/>
    </source>
</evidence>
<feature type="transmembrane region" description="Helical" evidence="10">
    <location>
        <begin position="52"/>
        <end position="74"/>
    </location>
</feature>
<evidence type="ECO:0000256" key="6">
    <source>
        <dbReference type="ARBA" id="ARBA00022692"/>
    </source>
</evidence>
<comment type="similarity">
    <text evidence="2">Belongs to the multi antimicrobial extrusion (MATE) (TC 2.A.66.1) family. MepA subfamily.</text>
</comment>
<dbReference type="Proteomes" id="UP000029556">
    <property type="component" value="Unassembled WGS sequence"/>
</dbReference>
<feature type="transmembrane region" description="Helical" evidence="10">
    <location>
        <begin position="391"/>
        <end position="412"/>
    </location>
</feature>
<evidence type="ECO:0000313" key="11">
    <source>
        <dbReference type="EMBL" id="KGF34314.1"/>
    </source>
</evidence>
<dbReference type="Pfam" id="PF01554">
    <property type="entry name" value="MatE"/>
    <property type="match status" value="2"/>
</dbReference>
<dbReference type="OrthoDB" id="9811110at2"/>
<evidence type="ECO:0000256" key="2">
    <source>
        <dbReference type="ARBA" id="ARBA00008417"/>
    </source>
</evidence>
<feature type="transmembrane region" description="Helical" evidence="10">
    <location>
        <begin position="359"/>
        <end position="379"/>
    </location>
</feature>
<dbReference type="CDD" id="cd13143">
    <property type="entry name" value="MATE_MepA_like"/>
    <property type="match status" value="1"/>
</dbReference>
<feature type="transmembrane region" description="Helical" evidence="10">
    <location>
        <begin position="139"/>
        <end position="156"/>
    </location>
</feature>
<comment type="subcellular location">
    <subcellularLocation>
        <location evidence="1">Cell membrane</location>
        <topology evidence="1">Multi-pass membrane protein</topology>
    </subcellularLocation>
</comment>
<protein>
    <recommendedName>
        <fullName evidence="3">Multidrug export protein MepA</fullName>
    </recommendedName>
</protein>
<sequence length="457" mass="49789">MQQHRDNYTFLTQGPVYRVIGTMAVPTIVSMLVTSLYNVADTYFVGKISTQAVAAVGIVFSVMFVIQAFSFFFGNGSGNYIARELGAQRHHNAEAMASTGFFYALAAGLLIMVVGLLLLRPLSVWLGSTPTILPYTEKYLGVILLGAPLMTGSLCLNNQMRFQGNASFAMWGIVAGAIVNIGLNPILIFWLDWGITGAALATVFGQLASFVVLLRMTRHGGSIRISFRHFSTSRIYIREILAGGTPSLSRQGLTSVASILLNVAAARYGDAAVAAMSIANRFTMIVMASVIGLGHGFQPFCGFSYGARLYGRVRKGFWFTVRIGTCFLLTCTVLGWIFSDAIVELFRNDSEVIRIGTQALRWQLVSLPAMAFFLMSNMLMQTIRKTFRANLLAASRSGLFFIPLIVVLPHFLGLQGVMMSQACSDACSILLTLPLLYKTFSELRQAQQAGTPSSEKG</sequence>
<dbReference type="RefSeq" id="WP_036873611.1">
    <property type="nucleotide sequence ID" value="NZ_JRNN01000072.1"/>
</dbReference>
<feature type="transmembrane region" description="Helical" evidence="10">
    <location>
        <begin position="317"/>
        <end position="339"/>
    </location>
</feature>
<evidence type="ECO:0000313" key="12">
    <source>
        <dbReference type="Proteomes" id="UP000029556"/>
    </source>
</evidence>
<evidence type="ECO:0000256" key="8">
    <source>
        <dbReference type="ARBA" id="ARBA00023136"/>
    </source>
</evidence>
<keyword evidence="7 10" id="KW-1133">Transmembrane helix</keyword>
<evidence type="ECO:0000256" key="7">
    <source>
        <dbReference type="ARBA" id="ARBA00022989"/>
    </source>
</evidence>
<dbReference type="InterPro" id="IPR002528">
    <property type="entry name" value="MATE_fam"/>
</dbReference>
<feature type="transmembrane region" description="Helical" evidence="10">
    <location>
        <begin position="95"/>
        <end position="119"/>
    </location>
</feature>
<feature type="transmembrane region" description="Helical" evidence="10">
    <location>
        <begin position="20"/>
        <end position="40"/>
    </location>
</feature>
<evidence type="ECO:0000256" key="9">
    <source>
        <dbReference type="ARBA" id="ARBA00023251"/>
    </source>
</evidence>
<dbReference type="GO" id="GO:0046677">
    <property type="term" value="P:response to antibiotic"/>
    <property type="evidence" value="ECO:0007669"/>
    <property type="project" value="UniProtKB-KW"/>
</dbReference>
<accession>A0A096BMF1</accession>
<keyword evidence="6 10" id="KW-0812">Transmembrane</keyword>
<gene>
    <name evidence="11" type="ORF">HMPREF2137_08870</name>
</gene>
<dbReference type="GO" id="GO:0042910">
    <property type="term" value="F:xenobiotic transmembrane transporter activity"/>
    <property type="evidence" value="ECO:0007669"/>
    <property type="project" value="InterPro"/>
</dbReference>
<keyword evidence="8 10" id="KW-0472">Membrane</keyword>